<dbReference type="InterPro" id="IPR006047">
    <property type="entry name" value="GH13_cat_dom"/>
</dbReference>
<dbReference type="InterPro" id="IPR031319">
    <property type="entry name" value="A-amylase_C"/>
</dbReference>
<evidence type="ECO:0000256" key="2">
    <source>
        <dbReference type="ARBA" id="ARBA00001913"/>
    </source>
</evidence>
<evidence type="ECO:0000256" key="4">
    <source>
        <dbReference type="ARBA" id="ARBA00012595"/>
    </source>
</evidence>
<keyword evidence="17" id="KW-1185">Reference proteome</keyword>
<protein>
    <recommendedName>
        <fullName evidence="5 12">Alpha-amylase</fullName>
        <ecNumber evidence="4 12">3.2.1.1</ecNumber>
    </recommendedName>
</protein>
<dbReference type="EMBL" id="FQWD01000002">
    <property type="protein sequence ID" value="SHG20490.1"/>
    <property type="molecule type" value="Genomic_DNA"/>
</dbReference>
<dbReference type="EC" id="3.2.1.1" evidence="4 12"/>
<dbReference type="GO" id="GO:0004556">
    <property type="term" value="F:alpha-amylase activity"/>
    <property type="evidence" value="ECO:0007669"/>
    <property type="project" value="UniProtKB-UniRule"/>
</dbReference>
<dbReference type="SUPFAM" id="SSF51445">
    <property type="entry name" value="(Trans)glycosidases"/>
    <property type="match status" value="1"/>
</dbReference>
<keyword evidence="8" id="KW-0106">Calcium</keyword>
<dbReference type="Gene3D" id="2.60.40.1180">
    <property type="entry name" value="Golgi alpha-mannosidase II"/>
    <property type="match status" value="1"/>
</dbReference>
<evidence type="ECO:0000256" key="11">
    <source>
        <dbReference type="RuleBase" id="RU003615"/>
    </source>
</evidence>
<feature type="domain" description="Alpha-amylase C-terminal" evidence="14">
    <location>
        <begin position="386"/>
        <end position="473"/>
    </location>
</feature>
<name>A0A1M5HX97_9ALTE</name>
<dbReference type="GO" id="GO:0005975">
    <property type="term" value="P:carbohydrate metabolic process"/>
    <property type="evidence" value="ECO:0007669"/>
    <property type="project" value="InterPro"/>
</dbReference>
<evidence type="ECO:0000256" key="9">
    <source>
        <dbReference type="ARBA" id="ARBA00023277"/>
    </source>
</evidence>
<dbReference type="STRING" id="634436.SAMN05216361_1664"/>
<dbReference type="SMART" id="SM00642">
    <property type="entry name" value="Aamy"/>
    <property type="match status" value="1"/>
</dbReference>
<gene>
    <name evidence="16" type="ORF">SAMN05216361_1664</name>
</gene>
<keyword evidence="10 12" id="KW-0326">Glycosidase</keyword>
<dbReference type="OrthoDB" id="9805159at2"/>
<evidence type="ECO:0000256" key="8">
    <source>
        <dbReference type="ARBA" id="ARBA00022837"/>
    </source>
</evidence>
<evidence type="ECO:0000256" key="6">
    <source>
        <dbReference type="ARBA" id="ARBA00022723"/>
    </source>
</evidence>
<dbReference type="CDD" id="cd11317">
    <property type="entry name" value="AmyAc_bac_euk_AmyA"/>
    <property type="match status" value="1"/>
</dbReference>
<keyword evidence="7 12" id="KW-0378">Hydrolase</keyword>
<organism evidence="16 17">
    <name type="scientific">Marisediminitalea aggregata</name>
    <dbReference type="NCBI Taxonomy" id="634436"/>
    <lineage>
        <taxon>Bacteria</taxon>
        <taxon>Pseudomonadati</taxon>
        <taxon>Pseudomonadota</taxon>
        <taxon>Gammaproteobacteria</taxon>
        <taxon>Alteromonadales</taxon>
        <taxon>Alteromonadaceae</taxon>
        <taxon>Marisediminitalea</taxon>
    </lineage>
</organism>
<evidence type="ECO:0000256" key="3">
    <source>
        <dbReference type="ARBA" id="ARBA00008061"/>
    </source>
</evidence>
<evidence type="ECO:0000256" key="5">
    <source>
        <dbReference type="ARBA" id="ARBA00017303"/>
    </source>
</evidence>
<feature type="signal peptide" evidence="13">
    <location>
        <begin position="1"/>
        <end position="26"/>
    </location>
</feature>
<evidence type="ECO:0000256" key="1">
    <source>
        <dbReference type="ARBA" id="ARBA00000548"/>
    </source>
</evidence>
<evidence type="ECO:0000256" key="7">
    <source>
        <dbReference type="ARBA" id="ARBA00022801"/>
    </source>
</evidence>
<dbReference type="AlphaFoldDB" id="A0A1M5HX97"/>
<comment type="similarity">
    <text evidence="3 11">Belongs to the glycosyl hydrolase 13 family.</text>
</comment>
<dbReference type="PRINTS" id="PR00110">
    <property type="entry name" value="ALPHAAMYLASE"/>
</dbReference>
<dbReference type="InterPro" id="IPR017853">
    <property type="entry name" value="GH"/>
</dbReference>
<comment type="catalytic activity">
    <reaction evidence="1 12">
        <text>Endohydrolysis of (1-&gt;4)-alpha-D-glucosidic linkages in polysaccharides containing three or more (1-&gt;4)-alpha-linked D-glucose units.</text>
        <dbReference type="EC" id="3.2.1.1"/>
    </reaction>
</comment>
<proteinExistence type="inferred from homology"/>
<dbReference type="InterPro" id="IPR013780">
    <property type="entry name" value="Glyco_hydro_b"/>
</dbReference>
<dbReference type="PANTHER" id="PTHR43447">
    <property type="entry name" value="ALPHA-AMYLASE"/>
    <property type="match status" value="1"/>
</dbReference>
<reference evidence="17" key="1">
    <citation type="submission" date="2016-11" db="EMBL/GenBank/DDBJ databases">
        <authorList>
            <person name="Varghese N."/>
            <person name="Submissions S."/>
        </authorList>
    </citation>
    <scope>NUCLEOTIDE SEQUENCE [LARGE SCALE GENOMIC DNA]</scope>
    <source>
        <strain evidence="17">CGMCC 1.8995</strain>
    </source>
</reference>
<keyword evidence="6" id="KW-0479">Metal-binding</keyword>
<keyword evidence="13" id="KW-0732">Signal</keyword>
<evidence type="ECO:0000313" key="17">
    <source>
        <dbReference type="Proteomes" id="UP000184520"/>
    </source>
</evidence>
<comment type="cofactor">
    <cofactor evidence="2">
        <name>Ca(2+)</name>
        <dbReference type="ChEBI" id="CHEBI:29108"/>
    </cofactor>
</comment>
<dbReference type="RefSeq" id="WP_073320614.1">
    <property type="nucleotide sequence ID" value="NZ_FQWD01000002.1"/>
</dbReference>
<dbReference type="Pfam" id="PF02806">
    <property type="entry name" value="Alpha-amylase_C"/>
    <property type="match status" value="1"/>
</dbReference>
<dbReference type="SUPFAM" id="SSF51011">
    <property type="entry name" value="Glycosyl hydrolase domain"/>
    <property type="match status" value="1"/>
</dbReference>
<dbReference type="SMART" id="SM00632">
    <property type="entry name" value="Aamy_C"/>
    <property type="match status" value="1"/>
</dbReference>
<evidence type="ECO:0000259" key="15">
    <source>
        <dbReference type="SMART" id="SM00642"/>
    </source>
</evidence>
<dbReference type="Pfam" id="PF00128">
    <property type="entry name" value="Alpha-amylase"/>
    <property type="match status" value="1"/>
</dbReference>
<feature type="domain" description="Glycosyl hydrolase family 13 catalytic" evidence="15">
    <location>
        <begin position="33"/>
        <end position="376"/>
    </location>
</feature>
<evidence type="ECO:0000256" key="10">
    <source>
        <dbReference type="ARBA" id="ARBA00023295"/>
    </source>
</evidence>
<dbReference type="InterPro" id="IPR006048">
    <property type="entry name" value="A-amylase/branching_C"/>
</dbReference>
<accession>A0A1M5HX97</accession>
<feature type="chain" id="PRO_5012793367" description="Alpha-amylase" evidence="13">
    <location>
        <begin position="27"/>
        <end position="477"/>
    </location>
</feature>
<dbReference type="InterPro" id="IPR006046">
    <property type="entry name" value="Alpha_amylase"/>
</dbReference>
<evidence type="ECO:0000256" key="12">
    <source>
        <dbReference type="RuleBase" id="RU361134"/>
    </source>
</evidence>
<evidence type="ECO:0000259" key="14">
    <source>
        <dbReference type="SMART" id="SM00632"/>
    </source>
</evidence>
<dbReference type="Proteomes" id="UP000184520">
    <property type="component" value="Unassembled WGS sequence"/>
</dbReference>
<keyword evidence="9 12" id="KW-0119">Carbohydrate metabolism</keyword>
<evidence type="ECO:0000313" key="16">
    <source>
        <dbReference type="EMBL" id="SHG20490.1"/>
    </source>
</evidence>
<dbReference type="Gene3D" id="3.20.20.80">
    <property type="entry name" value="Glycosidases"/>
    <property type="match status" value="1"/>
</dbReference>
<dbReference type="GO" id="GO:0046872">
    <property type="term" value="F:metal ion binding"/>
    <property type="evidence" value="ECO:0007669"/>
    <property type="project" value="UniProtKB-KW"/>
</dbReference>
<sequence length="477" mass="52432">MFAILSRFLRFTVLAVALCCPFKLMAQPDLQADTFVHLFEWRWPDIATECEAFLGPHGYSAVQVSPPSEHRAGSQWWTRYQPVSYALISRSGNRAEFIDMVQRCKAVGVDIYVDAVINHMAAGSGRSLTGTAFERKQFPDFTPKDFHMDCGITNYRDRDNVQQCELVGLADLKTEDPQVQARIAGYLSDLVNIGVAGFRIDASKHMPARDIKQILEQVEGEPWVFQEVIDQGGEPIRASEYTGNGAVTEFNYSLAIGEAFSRGSLASLHQLVGTGQWLASGDAVVFVDNHDNQRGHGGGGHVITFEDGRLYDLANVFMLAWPYGYPKVMSSYAFDGDTDAGPPGVNVHGDAKPACFNNAWQCEHRRPYIAGAVDFRRNTSAHADVTNWWDNGSDQIAFGRGSSGYVVINASEQRLNKTLLTSLPEGRYCNALTGGLDTKKPQCTGGEIVIDDAGQLKLSLPAMQAVAIHHNARLTSD</sequence>
<evidence type="ECO:0000256" key="13">
    <source>
        <dbReference type="SAM" id="SignalP"/>
    </source>
</evidence>